<organism evidence="2">
    <name type="scientific">Photinus pyralis</name>
    <name type="common">Common eastern firefly</name>
    <name type="synonym">Lampyris pyralis</name>
    <dbReference type="NCBI Taxonomy" id="7054"/>
    <lineage>
        <taxon>Eukaryota</taxon>
        <taxon>Metazoa</taxon>
        <taxon>Ecdysozoa</taxon>
        <taxon>Arthropoda</taxon>
        <taxon>Hexapoda</taxon>
        <taxon>Insecta</taxon>
        <taxon>Pterygota</taxon>
        <taxon>Neoptera</taxon>
        <taxon>Endopterygota</taxon>
        <taxon>Coleoptera</taxon>
        <taxon>Polyphaga</taxon>
        <taxon>Elateriformia</taxon>
        <taxon>Elateroidea</taxon>
        <taxon>Lampyridae</taxon>
        <taxon>Lampyrinae</taxon>
        <taxon>Photinus</taxon>
    </lineage>
</organism>
<keyword evidence="1" id="KW-0732">Signal</keyword>
<evidence type="ECO:0000256" key="1">
    <source>
        <dbReference type="SAM" id="SignalP"/>
    </source>
</evidence>
<sequence length="392" mass="40407">MLAILRISAVVLLCLGSTTPAAGAVWRHYGASSNGPLHKNDLEMVLGHDFNVGAKATFDPSEDKAVVNQVGVMKFITSHVVGLNATNVSGEGRFSVGGNMPIGKDVTTLLGNGTTVVHYDFKGGATAGQGVDNIVEGGFSSSFITKNSSLTTPTDGTLGRGDKTVNMVISPGANIRHGGVSSTGEPAHHKLATYSQEDAFFSGKVNPKHNNLETSFFSGTTFARPGAANSPDSTHNSPYGQEKAVRIQIGGNVNRKSSDVGATPDNEKAVKLVISGVGNAPKSTSGHTVDHRDGHGIQVPLSGNVHATNLATSLPTGSQKSVNLVLSGGTIISSSASSKGDATVPNLSPYHQEKAIRINIGGNVIAKGNSAMLFESQQNDPASAIDVRSNST</sequence>
<evidence type="ECO:0008006" key="3">
    <source>
        <dbReference type="Google" id="ProtNLM"/>
    </source>
</evidence>
<proteinExistence type="predicted"/>
<reference evidence="2" key="1">
    <citation type="journal article" date="2016" name="Sci. Rep.">
        <title>Molecular characterization of firefly nuptial gifts: a multi-omics approach sheds light on postcopulatory sexual selection.</title>
        <authorList>
            <person name="Al-Wathiqui N."/>
            <person name="Fallon T.R."/>
            <person name="South A."/>
            <person name="Weng J.K."/>
            <person name="Lewis S.M."/>
        </authorList>
    </citation>
    <scope>NUCLEOTIDE SEQUENCE</scope>
</reference>
<feature type="chain" id="PRO_5012620970" description="Attacin C-terminal domain-containing protein" evidence="1">
    <location>
        <begin position="24"/>
        <end position="392"/>
    </location>
</feature>
<accession>A0A1Y1LEI5</accession>
<dbReference type="AlphaFoldDB" id="A0A1Y1LEI5"/>
<dbReference type="EMBL" id="GEZM01057967">
    <property type="protein sequence ID" value="JAV72062.1"/>
    <property type="molecule type" value="Transcribed_RNA"/>
</dbReference>
<name>A0A1Y1LEI5_PHOPY</name>
<protein>
    <recommendedName>
        <fullName evidence="3">Attacin C-terminal domain-containing protein</fullName>
    </recommendedName>
</protein>
<evidence type="ECO:0000313" key="2">
    <source>
        <dbReference type="EMBL" id="JAV72062.1"/>
    </source>
</evidence>
<feature type="signal peptide" evidence="1">
    <location>
        <begin position="1"/>
        <end position="23"/>
    </location>
</feature>